<dbReference type="GO" id="GO:0016491">
    <property type="term" value="F:oxidoreductase activity"/>
    <property type="evidence" value="ECO:0007669"/>
    <property type="project" value="UniProtKB-KW"/>
</dbReference>
<keyword evidence="3 6" id="KW-0560">Oxidoreductase</keyword>
<dbReference type="Pfam" id="PF00296">
    <property type="entry name" value="Bac_luciferase"/>
    <property type="match status" value="1"/>
</dbReference>
<organism evidence="6 7">
    <name type="scientific">Paraburkholderia bengalensis</name>
    <dbReference type="NCBI Taxonomy" id="2747562"/>
    <lineage>
        <taxon>Bacteria</taxon>
        <taxon>Pseudomonadati</taxon>
        <taxon>Pseudomonadota</taxon>
        <taxon>Betaproteobacteria</taxon>
        <taxon>Burkholderiales</taxon>
        <taxon>Burkholderiaceae</taxon>
        <taxon>Paraburkholderia</taxon>
    </lineage>
</organism>
<evidence type="ECO:0000256" key="2">
    <source>
        <dbReference type="ARBA" id="ARBA00022643"/>
    </source>
</evidence>
<dbReference type="InterPro" id="IPR011251">
    <property type="entry name" value="Luciferase-like_dom"/>
</dbReference>
<dbReference type="EC" id="1.-.-.-" evidence="6"/>
<evidence type="ECO:0000313" key="7">
    <source>
        <dbReference type="Proteomes" id="UP001386437"/>
    </source>
</evidence>
<dbReference type="SUPFAM" id="SSF51679">
    <property type="entry name" value="Bacterial luciferase-like"/>
    <property type="match status" value="1"/>
</dbReference>
<keyword evidence="2" id="KW-0288">FMN</keyword>
<dbReference type="PANTHER" id="PTHR30011:SF16">
    <property type="entry name" value="C2H2 FINGER DOMAIN TRANSCRIPTION FACTOR (EUROFUNG)-RELATED"/>
    <property type="match status" value="1"/>
</dbReference>
<name>A0ABU8IK63_9BURK</name>
<evidence type="ECO:0000313" key="6">
    <source>
        <dbReference type="EMBL" id="MEI5995975.1"/>
    </source>
</evidence>
<dbReference type="InterPro" id="IPR051260">
    <property type="entry name" value="Diverse_substr_monoxygenases"/>
</dbReference>
<reference evidence="6 7" key="1">
    <citation type="journal article" date="2022" name="Arch. Microbiol.">
        <title>Paraburkholderia bengalensis sp. nov. isolated from roots of Oryza sativa, IR64.</title>
        <authorList>
            <person name="Nag P."/>
            <person name="Mondal N."/>
            <person name="Sarkar J."/>
            <person name="Das S."/>
        </authorList>
    </citation>
    <scope>NUCLEOTIDE SEQUENCE [LARGE SCALE GENOMIC DNA]</scope>
    <source>
        <strain evidence="6 7">IR64_4_BI</strain>
    </source>
</reference>
<proteinExistence type="predicted"/>
<dbReference type="PANTHER" id="PTHR30011">
    <property type="entry name" value="ALKANESULFONATE MONOOXYGENASE-RELATED"/>
    <property type="match status" value="1"/>
</dbReference>
<evidence type="ECO:0000256" key="4">
    <source>
        <dbReference type="ARBA" id="ARBA00023033"/>
    </source>
</evidence>
<accession>A0ABU8IK63</accession>
<keyword evidence="4" id="KW-0503">Monooxygenase</keyword>
<evidence type="ECO:0000256" key="3">
    <source>
        <dbReference type="ARBA" id="ARBA00023002"/>
    </source>
</evidence>
<gene>
    <name evidence="6" type="ORF">H3V53_01720</name>
</gene>
<comment type="caution">
    <text evidence="6">The sequence shown here is derived from an EMBL/GenBank/DDBJ whole genome shotgun (WGS) entry which is preliminary data.</text>
</comment>
<protein>
    <submittedName>
        <fullName evidence="6">TIGR03571 family LLM class oxidoreductase</fullName>
        <ecNumber evidence="6">1.-.-.-</ecNumber>
    </submittedName>
</protein>
<dbReference type="Proteomes" id="UP001386437">
    <property type="component" value="Unassembled WGS sequence"/>
</dbReference>
<evidence type="ECO:0000259" key="5">
    <source>
        <dbReference type="Pfam" id="PF00296"/>
    </source>
</evidence>
<keyword evidence="7" id="KW-1185">Reference proteome</keyword>
<evidence type="ECO:0000256" key="1">
    <source>
        <dbReference type="ARBA" id="ARBA00022630"/>
    </source>
</evidence>
<dbReference type="NCBIfam" id="TIGR03571">
    <property type="entry name" value="lucif_BA3436"/>
    <property type="match status" value="1"/>
</dbReference>
<dbReference type="InterPro" id="IPR036661">
    <property type="entry name" value="Luciferase-like_sf"/>
</dbReference>
<feature type="domain" description="Luciferase-like" evidence="5">
    <location>
        <begin position="42"/>
        <end position="264"/>
    </location>
</feature>
<dbReference type="RefSeq" id="WP_336596434.1">
    <property type="nucleotide sequence ID" value="NZ_JACFYJ010000002.1"/>
</dbReference>
<sequence>MDMQIPFIDSAAQAAHAPFEWQDHRGYDRVFRHEALTVGLILPLETHAASPHPSMANHLQMARRAEQAGVAALWARDIPLYDPQYGDSGQIFEPLIYIGHLATATKHITLGTTGIVLPMREPLILAKQVNSLDRLTNGRIVIGMSSGDRPAEYPAFGIDFDSRGERFRDAYEVYRKASEENFPHFDSPRFGRADGSLTMLPKPLFGRVPTIAVGRSQQSLDWIASQMDGYLGFVPEPARLSSFVDEWRQANRQTNGEDEPKPLAFGGFLFLHPERDYPFRRIGGGLAIGSRALRGFLDQARDLGVSHVALNPRVTPRDYRQILDELHRDVLPYFPPNE</sequence>
<keyword evidence="1" id="KW-0285">Flavoprotein</keyword>
<dbReference type="Gene3D" id="3.20.20.30">
    <property type="entry name" value="Luciferase-like domain"/>
    <property type="match status" value="1"/>
</dbReference>
<dbReference type="EMBL" id="JACFYJ010000002">
    <property type="protein sequence ID" value="MEI5995975.1"/>
    <property type="molecule type" value="Genomic_DNA"/>
</dbReference>
<dbReference type="InterPro" id="IPR020020">
    <property type="entry name" value="Luciferase-type_oxidoreductase"/>
</dbReference>